<accession>A0A0R0LF82</accession>
<dbReference type="Proteomes" id="UP000008827">
    <property type="component" value="Chromosome 1"/>
</dbReference>
<dbReference type="AlphaFoldDB" id="A0A0R0LF82"/>
<dbReference type="Gramene" id="KRH76002">
    <property type="protein sequence ID" value="KRH76002"/>
    <property type="gene ID" value="GLYMA_01G123800"/>
</dbReference>
<evidence type="ECO:0000313" key="3">
    <source>
        <dbReference type="Proteomes" id="UP000008827"/>
    </source>
</evidence>
<reference evidence="1" key="3">
    <citation type="submission" date="2018-07" db="EMBL/GenBank/DDBJ databases">
        <title>WGS assembly of Glycine max.</title>
        <authorList>
            <person name="Schmutz J."/>
            <person name="Cannon S."/>
            <person name="Schlueter J."/>
            <person name="Ma J."/>
            <person name="Mitros T."/>
            <person name="Nelson W."/>
            <person name="Hyten D."/>
            <person name="Song Q."/>
            <person name="Thelen J."/>
            <person name="Cheng J."/>
            <person name="Xu D."/>
            <person name="Hellsten U."/>
            <person name="May G."/>
            <person name="Yu Y."/>
            <person name="Sakurai T."/>
            <person name="Umezawa T."/>
            <person name="Bhattacharyya M."/>
            <person name="Sandhu D."/>
            <person name="Valliyodan B."/>
            <person name="Lindquist E."/>
            <person name="Peto M."/>
            <person name="Grant D."/>
            <person name="Shu S."/>
            <person name="Goodstein D."/>
            <person name="Barry K."/>
            <person name="Futrell-Griggs M."/>
            <person name="Abernathy B."/>
            <person name="Du J."/>
            <person name="Tian Z."/>
            <person name="Zhu L."/>
            <person name="Gill N."/>
            <person name="Joshi T."/>
            <person name="Libault M."/>
            <person name="Sethuraman A."/>
            <person name="Zhang X."/>
            <person name="Shinozaki K."/>
            <person name="Nguyen H."/>
            <person name="Wing R."/>
            <person name="Cregan P."/>
            <person name="Specht J."/>
            <person name="Grimwood J."/>
            <person name="Rokhsar D."/>
            <person name="Stacey G."/>
            <person name="Shoemaker R."/>
            <person name="Jackson S."/>
        </authorList>
    </citation>
    <scope>NUCLEOTIDE SEQUENCE</scope>
    <source>
        <tissue evidence="1">Callus</tissue>
    </source>
</reference>
<name>A0A0R0LF82_SOYBN</name>
<evidence type="ECO:0000313" key="1">
    <source>
        <dbReference type="EMBL" id="KRH76002.1"/>
    </source>
</evidence>
<gene>
    <name evidence="1" type="ORF">GLYMA_01G123800</name>
</gene>
<keyword evidence="3" id="KW-1185">Reference proteome</keyword>
<protein>
    <submittedName>
        <fullName evidence="1 2">Uncharacterized protein</fullName>
    </submittedName>
</protein>
<dbReference type="OMA" id="FFENTIG"/>
<evidence type="ECO:0000313" key="2">
    <source>
        <dbReference type="EnsemblPlants" id="KRH76002"/>
    </source>
</evidence>
<dbReference type="EMBL" id="CM000834">
    <property type="protein sequence ID" value="KRH76002.1"/>
    <property type="molecule type" value="Genomic_DNA"/>
</dbReference>
<reference evidence="2" key="2">
    <citation type="submission" date="2018-02" db="UniProtKB">
        <authorList>
            <consortium name="EnsemblPlants"/>
        </authorList>
    </citation>
    <scope>IDENTIFICATION</scope>
    <source>
        <strain evidence="2">Williams 82</strain>
    </source>
</reference>
<sequence>MDSAVLFNFLLNNRECPVPFPWQAIIDIQKNLVYYRNNETGFVIFDFRPLVDLGGGVFFENTIGSRFIDQEVLHEISNLQDFQNIPRLFLFSTSCSGVTFYGIVEQPVIRCPLCDRIKLVIQTCQGTIAFDKQNEQLQNNMVEGLDN</sequence>
<organism evidence="1">
    <name type="scientific">Glycine max</name>
    <name type="common">Soybean</name>
    <name type="synonym">Glycine hispida</name>
    <dbReference type="NCBI Taxonomy" id="3847"/>
    <lineage>
        <taxon>Eukaryota</taxon>
        <taxon>Viridiplantae</taxon>
        <taxon>Streptophyta</taxon>
        <taxon>Embryophyta</taxon>
        <taxon>Tracheophyta</taxon>
        <taxon>Spermatophyta</taxon>
        <taxon>Magnoliopsida</taxon>
        <taxon>eudicotyledons</taxon>
        <taxon>Gunneridae</taxon>
        <taxon>Pentapetalae</taxon>
        <taxon>rosids</taxon>
        <taxon>fabids</taxon>
        <taxon>Fabales</taxon>
        <taxon>Fabaceae</taxon>
        <taxon>Papilionoideae</taxon>
        <taxon>50 kb inversion clade</taxon>
        <taxon>NPAAA clade</taxon>
        <taxon>indigoferoid/millettioid clade</taxon>
        <taxon>Phaseoleae</taxon>
        <taxon>Glycine</taxon>
        <taxon>Glycine subgen. Soja</taxon>
    </lineage>
</organism>
<proteinExistence type="predicted"/>
<dbReference type="EnsemblPlants" id="KRH76002">
    <property type="protein sequence ID" value="KRH76002"/>
    <property type="gene ID" value="GLYMA_01G123800"/>
</dbReference>
<reference evidence="1 2" key="1">
    <citation type="journal article" date="2010" name="Nature">
        <title>Genome sequence of the palaeopolyploid soybean.</title>
        <authorList>
            <person name="Schmutz J."/>
            <person name="Cannon S.B."/>
            <person name="Schlueter J."/>
            <person name="Ma J."/>
            <person name="Mitros T."/>
            <person name="Nelson W."/>
            <person name="Hyten D.L."/>
            <person name="Song Q."/>
            <person name="Thelen J.J."/>
            <person name="Cheng J."/>
            <person name="Xu D."/>
            <person name="Hellsten U."/>
            <person name="May G.D."/>
            <person name="Yu Y."/>
            <person name="Sakurai T."/>
            <person name="Umezawa T."/>
            <person name="Bhattacharyya M.K."/>
            <person name="Sandhu D."/>
            <person name="Valliyodan B."/>
            <person name="Lindquist E."/>
            <person name="Peto M."/>
            <person name="Grant D."/>
            <person name="Shu S."/>
            <person name="Goodstein D."/>
            <person name="Barry K."/>
            <person name="Futrell-Griggs M."/>
            <person name="Abernathy B."/>
            <person name="Du J."/>
            <person name="Tian Z."/>
            <person name="Zhu L."/>
            <person name="Gill N."/>
            <person name="Joshi T."/>
            <person name="Libault M."/>
            <person name="Sethuraman A."/>
            <person name="Zhang X.-C."/>
            <person name="Shinozaki K."/>
            <person name="Nguyen H.T."/>
            <person name="Wing R.A."/>
            <person name="Cregan P."/>
            <person name="Specht J."/>
            <person name="Grimwood J."/>
            <person name="Rokhsar D."/>
            <person name="Stacey G."/>
            <person name="Shoemaker R.C."/>
            <person name="Jackson S.A."/>
        </authorList>
    </citation>
    <scope>NUCLEOTIDE SEQUENCE</scope>
    <source>
        <strain evidence="2">cv. Williams 82</strain>
        <tissue evidence="1">Callus</tissue>
    </source>
</reference>
<dbReference type="InParanoid" id="A0A0R0LF82"/>